<dbReference type="Proteomes" id="UP000236311">
    <property type="component" value="Unassembled WGS sequence"/>
</dbReference>
<protein>
    <submittedName>
        <fullName evidence="2">Uncharacterized protein</fullName>
    </submittedName>
</protein>
<keyword evidence="1" id="KW-0175">Coiled coil</keyword>
<feature type="coiled-coil region" evidence="1">
    <location>
        <begin position="58"/>
        <end position="93"/>
    </location>
</feature>
<name>A0A2K4ZPB5_9FIRM</name>
<dbReference type="AlphaFoldDB" id="A0A2K4ZPB5"/>
<organism evidence="2 3">
    <name type="scientific">Acetatifactor muris</name>
    <dbReference type="NCBI Taxonomy" id="879566"/>
    <lineage>
        <taxon>Bacteria</taxon>
        <taxon>Bacillati</taxon>
        <taxon>Bacillota</taxon>
        <taxon>Clostridia</taxon>
        <taxon>Lachnospirales</taxon>
        <taxon>Lachnospiraceae</taxon>
        <taxon>Acetatifactor</taxon>
    </lineage>
</organism>
<gene>
    <name evidence="2" type="ORF">AMURIS_05014</name>
</gene>
<evidence type="ECO:0000313" key="3">
    <source>
        <dbReference type="Proteomes" id="UP000236311"/>
    </source>
</evidence>
<reference evidence="2 3" key="1">
    <citation type="submission" date="2018-01" db="EMBL/GenBank/DDBJ databases">
        <authorList>
            <person name="Gaut B.S."/>
            <person name="Morton B.R."/>
            <person name="Clegg M.T."/>
            <person name="Duvall M.R."/>
        </authorList>
    </citation>
    <scope>NUCLEOTIDE SEQUENCE [LARGE SCALE GENOMIC DNA]</scope>
    <source>
        <strain evidence="2">GP69</strain>
    </source>
</reference>
<keyword evidence="3" id="KW-1185">Reference proteome</keyword>
<proteinExistence type="predicted"/>
<evidence type="ECO:0000313" key="2">
    <source>
        <dbReference type="EMBL" id="SOY32256.1"/>
    </source>
</evidence>
<dbReference type="EMBL" id="OFSM01000043">
    <property type="protein sequence ID" value="SOY32256.1"/>
    <property type="molecule type" value="Genomic_DNA"/>
</dbReference>
<evidence type="ECO:0000256" key="1">
    <source>
        <dbReference type="SAM" id="Coils"/>
    </source>
</evidence>
<dbReference type="RefSeq" id="WP_103242218.1">
    <property type="nucleotide sequence ID" value="NZ_JANJZD010000049.1"/>
</dbReference>
<accession>A0A2K4ZPB5</accession>
<sequence length="247" mass="27931">MTKDQLKKYLDGVIDDIRTLYIKTQEKLREIQKKANSEWTTVYNVPVHMTPDQQAANAAVMQDAANKLNQEYKEAVEKAIQEATDAIATIKKSAIQDLTAAEPVPTDIQLRMAEQIKKEYRSGNNALSLDRVKQFEADMNYHVENETVKAYPFYLAAKDLFPDNGGNADILNAAYMKLFPAITEKQSVLDEIGECERFFRAAIITHKLDTITAINSEADQLEVIRLKEELASLGEIGKLNQRVIQYS</sequence>